<evidence type="ECO:0000313" key="3">
    <source>
        <dbReference type="EMBL" id="ACB34590.1"/>
    </source>
</evidence>
<dbReference type="EMBL" id="CP001013">
    <property type="protein sequence ID" value="ACB34590.1"/>
    <property type="molecule type" value="Genomic_DNA"/>
</dbReference>
<dbReference type="AlphaFoldDB" id="B1Y468"/>
<organism evidence="3 4">
    <name type="scientific">Leptothrix cholodnii (strain ATCC 51168 / LMG 8142 / SP-6)</name>
    <name type="common">Leptothrix discophora (strain SP-6)</name>
    <dbReference type="NCBI Taxonomy" id="395495"/>
    <lineage>
        <taxon>Bacteria</taxon>
        <taxon>Pseudomonadati</taxon>
        <taxon>Pseudomonadota</taxon>
        <taxon>Betaproteobacteria</taxon>
        <taxon>Burkholderiales</taxon>
        <taxon>Sphaerotilaceae</taxon>
        <taxon>Leptothrix</taxon>
    </lineage>
</organism>
<proteinExistence type="predicted"/>
<evidence type="ECO:0000256" key="1">
    <source>
        <dbReference type="SAM" id="SignalP"/>
    </source>
</evidence>
<evidence type="ECO:0000313" key="4">
    <source>
        <dbReference type="Proteomes" id="UP000001693"/>
    </source>
</evidence>
<reference evidence="3 4" key="1">
    <citation type="submission" date="2008-03" db="EMBL/GenBank/DDBJ databases">
        <title>Complete sequence of Leptothrix cholodnii SP-6.</title>
        <authorList>
            <consortium name="US DOE Joint Genome Institute"/>
            <person name="Copeland A."/>
            <person name="Lucas S."/>
            <person name="Lapidus A."/>
            <person name="Glavina del Rio T."/>
            <person name="Dalin E."/>
            <person name="Tice H."/>
            <person name="Bruce D."/>
            <person name="Goodwin L."/>
            <person name="Pitluck S."/>
            <person name="Chertkov O."/>
            <person name="Brettin T."/>
            <person name="Detter J.C."/>
            <person name="Han C."/>
            <person name="Kuske C.R."/>
            <person name="Schmutz J."/>
            <person name="Larimer F."/>
            <person name="Land M."/>
            <person name="Hauser L."/>
            <person name="Kyrpides N."/>
            <person name="Lykidis A."/>
            <person name="Emerson D."/>
            <person name="Richardson P."/>
        </authorList>
    </citation>
    <scope>NUCLEOTIDE SEQUENCE [LARGE SCALE GENOMIC DNA]</scope>
    <source>
        <strain evidence="4">ATCC 51168 / LMG 8142 / SP-6</strain>
    </source>
</reference>
<gene>
    <name evidence="3" type="ordered locus">Lcho_2325</name>
</gene>
<protein>
    <recommendedName>
        <fullName evidence="2">Ice-binding protein C-terminal domain-containing protein</fullName>
    </recommendedName>
</protein>
<name>B1Y468_LEPCP</name>
<dbReference type="KEGG" id="lch:Lcho_2325"/>
<dbReference type="eggNOG" id="ENOG5033BRH">
    <property type="taxonomic scope" value="Bacteria"/>
</dbReference>
<keyword evidence="1" id="KW-0732">Signal</keyword>
<feature type="signal peptide" evidence="1">
    <location>
        <begin position="1"/>
        <end position="21"/>
    </location>
</feature>
<dbReference type="Pfam" id="PF07589">
    <property type="entry name" value="PEP-CTERM"/>
    <property type="match status" value="1"/>
</dbReference>
<dbReference type="HOGENOM" id="CLU_1738261_0_0_4"/>
<feature type="chain" id="PRO_5002771152" description="Ice-binding protein C-terminal domain-containing protein" evidence="1">
    <location>
        <begin position="22"/>
        <end position="150"/>
    </location>
</feature>
<dbReference type="InterPro" id="IPR013424">
    <property type="entry name" value="Ice-binding_C"/>
</dbReference>
<dbReference type="OrthoDB" id="8546032at2"/>
<evidence type="ECO:0000259" key="2">
    <source>
        <dbReference type="Pfam" id="PF07589"/>
    </source>
</evidence>
<dbReference type="NCBIfam" id="TIGR02595">
    <property type="entry name" value="PEP_CTERM"/>
    <property type="match status" value="1"/>
</dbReference>
<sequence precursor="true">MKLKSILAIAALSLGAMAANAGTLQATSTANTYKFTGTDDDSFSFVLSGSNAVGSSVIDFLTGGITSVTIDGTSFVNVLGDGSFWSFTGILGAGSHTLSVDATAPGLYKGSLQMTPATAPVPEPETYAMLLAGLGAIGFMSRRRKGIGHS</sequence>
<dbReference type="RefSeq" id="WP_012347348.1">
    <property type="nucleotide sequence ID" value="NC_010524.1"/>
</dbReference>
<accession>B1Y468</accession>
<keyword evidence="4" id="KW-1185">Reference proteome</keyword>
<dbReference type="NCBIfam" id="NF038126">
    <property type="entry name" value="PEP_CTERM_FxDxF"/>
    <property type="match status" value="1"/>
</dbReference>
<dbReference type="Proteomes" id="UP000001693">
    <property type="component" value="Chromosome"/>
</dbReference>
<feature type="domain" description="Ice-binding protein C-terminal" evidence="2">
    <location>
        <begin position="120"/>
        <end position="144"/>
    </location>
</feature>